<evidence type="ECO:0000259" key="6">
    <source>
        <dbReference type="Pfam" id="PF01929"/>
    </source>
</evidence>
<evidence type="ECO:0000256" key="4">
    <source>
        <dbReference type="ARBA" id="ARBA00035215"/>
    </source>
</evidence>
<dbReference type="Pfam" id="PF01929">
    <property type="entry name" value="Ribosomal_L14e"/>
    <property type="match status" value="1"/>
</dbReference>
<dbReference type="GO" id="GO:0042273">
    <property type="term" value="P:ribosomal large subunit biogenesis"/>
    <property type="evidence" value="ECO:0007669"/>
    <property type="project" value="TreeGrafter"/>
</dbReference>
<gene>
    <name evidence="7" type="primary">RPL14</name>
</gene>
<keyword evidence="2 7" id="KW-0689">Ribosomal protein</keyword>
<dbReference type="GO" id="GO:0022625">
    <property type="term" value="C:cytosolic large ribosomal subunit"/>
    <property type="evidence" value="ECO:0007669"/>
    <property type="project" value="TreeGrafter"/>
</dbReference>
<evidence type="ECO:0000256" key="2">
    <source>
        <dbReference type="ARBA" id="ARBA00022980"/>
    </source>
</evidence>
<accession>T2MFS3</accession>
<dbReference type="InterPro" id="IPR008991">
    <property type="entry name" value="Translation_prot_SH3-like_sf"/>
</dbReference>
<dbReference type="InterPro" id="IPR039660">
    <property type="entry name" value="Ribosomal_eL14"/>
</dbReference>
<evidence type="ECO:0000256" key="1">
    <source>
        <dbReference type="ARBA" id="ARBA00006592"/>
    </source>
</evidence>
<dbReference type="OMA" id="KLCFVVD"/>
<dbReference type="SUPFAM" id="SSF50104">
    <property type="entry name" value="Translation proteins SH3-like domain"/>
    <property type="match status" value="1"/>
</dbReference>
<dbReference type="GO" id="GO:0006412">
    <property type="term" value="P:translation"/>
    <property type="evidence" value="ECO:0007669"/>
    <property type="project" value="InterPro"/>
</dbReference>
<dbReference type="PANTHER" id="PTHR11127:SF2">
    <property type="entry name" value="LARGE RIBOSOMAL SUBUNIT PROTEIN EL14"/>
    <property type="match status" value="1"/>
</dbReference>
<dbReference type="PANTHER" id="PTHR11127">
    <property type="entry name" value="60S RIBOSOMAL PROTEIN L14"/>
    <property type="match status" value="1"/>
</dbReference>
<proteinExistence type="evidence at transcript level"/>
<reference evidence="7" key="1">
    <citation type="journal article" date="2013" name="Genome Biol. Evol.">
        <title>Punctuated emergences of genetic and phenotypic innovations in eumetazoan, bilaterian, euteleostome, and hominidae ancestors.</title>
        <authorList>
            <person name="Wenger Y."/>
            <person name="Galliot B."/>
        </authorList>
    </citation>
    <scope>NUCLEOTIDE SEQUENCE</scope>
    <source>
        <tissue evidence="7">Whole animals</tissue>
    </source>
</reference>
<keyword evidence="3" id="KW-0687">Ribonucleoprotein</keyword>
<evidence type="ECO:0000313" key="7">
    <source>
        <dbReference type="EMBL" id="CDG70807.1"/>
    </source>
</evidence>
<dbReference type="GO" id="GO:0003735">
    <property type="term" value="F:structural constituent of ribosome"/>
    <property type="evidence" value="ECO:0007669"/>
    <property type="project" value="InterPro"/>
</dbReference>
<protein>
    <recommendedName>
        <fullName evidence="4">Large ribosomal subunit protein eL14</fullName>
    </recommendedName>
    <alternativeName>
        <fullName evidence="5">60S ribosomal protein L14</fullName>
    </alternativeName>
</protein>
<dbReference type="InterPro" id="IPR014722">
    <property type="entry name" value="Rib_uL2_dom2"/>
</dbReference>
<evidence type="ECO:0000256" key="5">
    <source>
        <dbReference type="ARBA" id="ARBA00035318"/>
    </source>
</evidence>
<dbReference type="AlphaFoldDB" id="T2MFS3"/>
<dbReference type="InterPro" id="IPR002784">
    <property type="entry name" value="Ribosomal_eL14_dom"/>
</dbReference>
<organism evidence="7">
    <name type="scientific">Hydra vulgaris</name>
    <name type="common">Hydra</name>
    <name type="synonym">Hydra attenuata</name>
    <dbReference type="NCBI Taxonomy" id="6087"/>
    <lineage>
        <taxon>Eukaryota</taxon>
        <taxon>Metazoa</taxon>
        <taxon>Cnidaria</taxon>
        <taxon>Hydrozoa</taxon>
        <taxon>Hydroidolina</taxon>
        <taxon>Anthoathecata</taxon>
        <taxon>Aplanulata</taxon>
        <taxon>Hydridae</taxon>
        <taxon>Hydra</taxon>
    </lineage>
</organism>
<dbReference type="KEGG" id="hmg:100201163"/>
<sequence length="137" mass="15733">MVYTRFVEAGRVALVNLGKYEGKLVVICDIVDLKRGIVENPVNGIPRQVMRFKDLSLTDLKVDIPLGARSGTVRKQYEKNEINAKWEKTAWCAKLKNRIAKSNLNDFDRFKSKNAKQNKNRKIKAVLKLMKAEARKK</sequence>
<name>T2MFS3_HYDVU</name>
<dbReference type="OrthoDB" id="1875589at2759"/>
<feature type="domain" description="Large ribosomal subunit protein eL14" evidence="6">
    <location>
        <begin position="46"/>
        <end position="120"/>
    </location>
</feature>
<dbReference type="Gene3D" id="2.30.30.30">
    <property type="match status" value="1"/>
</dbReference>
<dbReference type="GO" id="GO:0003723">
    <property type="term" value="F:RNA binding"/>
    <property type="evidence" value="ECO:0007669"/>
    <property type="project" value="InterPro"/>
</dbReference>
<dbReference type="EMBL" id="HAAD01004575">
    <property type="protein sequence ID" value="CDG70807.1"/>
    <property type="molecule type" value="mRNA"/>
</dbReference>
<dbReference type="CDD" id="cd23702">
    <property type="entry name" value="eL14"/>
    <property type="match status" value="1"/>
</dbReference>
<evidence type="ECO:0000256" key="3">
    <source>
        <dbReference type="ARBA" id="ARBA00023274"/>
    </source>
</evidence>
<comment type="similarity">
    <text evidence="1">Belongs to the eukaryotic ribosomal protein eL14 family.</text>
</comment>